<evidence type="ECO:0000313" key="1">
    <source>
        <dbReference type="EMBL" id="UTF56017.1"/>
    </source>
</evidence>
<keyword evidence="1" id="KW-0614">Plasmid</keyword>
<dbReference type="GeneID" id="73292528"/>
<dbReference type="EMBL" id="CP100358">
    <property type="protein sequence ID" value="UTF56017.1"/>
    <property type="molecule type" value="Genomic_DNA"/>
</dbReference>
<dbReference type="Proteomes" id="UP001056855">
    <property type="component" value="Plasmid unnamed3"/>
</dbReference>
<geneLocation type="plasmid" evidence="1 2">
    <name>unnamed3</name>
</geneLocation>
<accession>A0A9E7NFU5</accession>
<dbReference type="KEGG" id="sawl:NGM29_20740"/>
<proteinExistence type="predicted"/>
<dbReference type="RefSeq" id="WP_254161615.1">
    <property type="nucleotide sequence ID" value="NZ_CP100358.1"/>
</dbReference>
<reference evidence="1" key="1">
    <citation type="submission" date="2022-06" db="EMBL/GenBank/DDBJ databases">
        <title>Diverse halophilic archaea isolated from saline environments.</title>
        <authorList>
            <person name="Cui H.-L."/>
        </authorList>
    </citation>
    <scope>NUCLEOTIDE SEQUENCE</scope>
    <source>
        <strain evidence="1">WLHS1</strain>
        <plasmid evidence="1">unnamed3</plasmid>
    </source>
</reference>
<protein>
    <submittedName>
        <fullName evidence="1">Uncharacterized protein</fullName>
    </submittedName>
</protein>
<gene>
    <name evidence="1" type="ORF">NGM29_20740</name>
</gene>
<organism evidence="1 2">
    <name type="scientific">Natronosalvus rutilus</name>
    <dbReference type="NCBI Taxonomy" id="2953753"/>
    <lineage>
        <taxon>Archaea</taxon>
        <taxon>Methanobacteriati</taxon>
        <taxon>Methanobacteriota</taxon>
        <taxon>Stenosarchaea group</taxon>
        <taxon>Halobacteria</taxon>
        <taxon>Halobacteriales</taxon>
        <taxon>Natrialbaceae</taxon>
        <taxon>Natronosalvus</taxon>
    </lineage>
</organism>
<name>A0A9E7NFU5_9EURY</name>
<sequence>MHYTHRPTVGELTTGDRVLFGDRREPLTVTDVDDVTEREGTIRIRSRAELEGPRGGRVILEGTSTGRTRAKVGQASWSPAYTVDDLQVVT</sequence>
<dbReference type="AlphaFoldDB" id="A0A9E7NFU5"/>
<keyword evidence="2" id="KW-1185">Reference proteome</keyword>
<evidence type="ECO:0000313" key="2">
    <source>
        <dbReference type="Proteomes" id="UP001056855"/>
    </source>
</evidence>